<proteinExistence type="predicted"/>
<dbReference type="InterPro" id="IPR029039">
    <property type="entry name" value="Flavoprotein-like_sf"/>
</dbReference>
<dbReference type="GO" id="GO:0006783">
    <property type="term" value="P:heme biosynthetic process"/>
    <property type="evidence" value="ECO:0007669"/>
    <property type="project" value="TreeGrafter"/>
</dbReference>
<keyword evidence="3" id="KW-1185">Reference proteome</keyword>
<evidence type="ECO:0000259" key="1">
    <source>
        <dbReference type="Pfam" id="PF12724"/>
    </source>
</evidence>
<dbReference type="SUPFAM" id="SSF52218">
    <property type="entry name" value="Flavoproteins"/>
    <property type="match status" value="1"/>
</dbReference>
<feature type="domain" description="Flavodoxin" evidence="1">
    <location>
        <begin position="6"/>
        <end position="155"/>
    </location>
</feature>
<accession>A0A2R4WZH0</accession>
<protein>
    <submittedName>
        <fullName evidence="2">Protoporphyrinogen oxidase</fullName>
    </submittedName>
</protein>
<dbReference type="EMBL" id="CP028858">
    <property type="protein sequence ID" value="AWB26915.1"/>
    <property type="molecule type" value="Genomic_DNA"/>
</dbReference>
<gene>
    <name evidence="2" type="ORF">HARCEL1_03905</name>
</gene>
<reference evidence="2 3" key="1">
    <citation type="submission" date="2018-04" db="EMBL/GenBank/DDBJ databases">
        <title>Halococcoides cellulosivorans gen. nov., sp. nov., an extremely halophilic cellulose-utilizing haloarchaeon from hypersaline lakes.</title>
        <authorList>
            <person name="Sorokin D.Y."/>
            <person name="Toshchakov S.V."/>
            <person name="Samarov N.I."/>
            <person name="Korzhenkov A."/>
            <person name="Kublanov I.V."/>
        </authorList>
    </citation>
    <scope>NUCLEOTIDE SEQUENCE [LARGE SCALE GENOMIC DNA]</scope>
    <source>
        <strain evidence="2 3">HArcel1</strain>
    </source>
</reference>
<dbReference type="PANTHER" id="PTHR38030:SF2">
    <property type="entry name" value="PROTOPORPHYRINOGEN IX DEHYDROGENASE [QUINONE]"/>
    <property type="match status" value="1"/>
</dbReference>
<dbReference type="AlphaFoldDB" id="A0A2R4WZH0"/>
<organism evidence="2 3">
    <name type="scientific">Halococcoides cellulosivorans</name>
    <dbReference type="NCBI Taxonomy" id="1679096"/>
    <lineage>
        <taxon>Archaea</taxon>
        <taxon>Methanobacteriati</taxon>
        <taxon>Methanobacteriota</taxon>
        <taxon>Stenosarchaea group</taxon>
        <taxon>Halobacteria</taxon>
        <taxon>Halobacteriales</taxon>
        <taxon>Haloarculaceae</taxon>
        <taxon>Halococcoides</taxon>
    </lineage>
</organism>
<dbReference type="Pfam" id="PF12724">
    <property type="entry name" value="Flavodoxin_5"/>
    <property type="match status" value="1"/>
</dbReference>
<dbReference type="Proteomes" id="UP000244727">
    <property type="component" value="Chromosome"/>
</dbReference>
<evidence type="ECO:0000313" key="2">
    <source>
        <dbReference type="EMBL" id="AWB26915.1"/>
    </source>
</evidence>
<dbReference type="PANTHER" id="PTHR38030">
    <property type="entry name" value="PROTOPORPHYRINOGEN IX DEHYDROGENASE [MENAQUINONE]"/>
    <property type="match status" value="1"/>
</dbReference>
<dbReference type="RefSeq" id="WP_108381284.1">
    <property type="nucleotide sequence ID" value="NZ_CP028858.1"/>
</dbReference>
<dbReference type="KEGG" id="harc:HARCEL1_03905"/>
<dbReference type="GO" id="GO:0070819">
    <property type="term" value="F:menaquinone-dependent protoporphyrinogen oxidase activity"/>
    <property type="evidence" value="ECO:0007669"/>
    <property type="project" value="TreeGrafter"/>
</dbReference>
<dbReference type="InterPro" id="IPR052200">
    <property type="entry name" value="Protoporphyrinogen_IX_DH"/>
</dbReference>
<dbReference type="GO" id="GO:0010181">
    <property type="term" value="F:FMN binding"/>
    <property type="evidence" value="ECO:0007669"/>
    <property type="project" value="TreeGrafter"/>
</dbReference>
<dbReference type="GeneID" id="36511622"/>
<sequence>MAEIAICYATVEGQTERIACRMAGQFEARGHEPTVVNVDRLPEGFDPATFDDVIVAASVHFGDHAAVARSFVAEHLDALDAVPSVFVSVSLAAAESDAEGQATAEEYRETFLAETGWSPEYATSIAGSLRYPEYGLLKRLLMRFKLGREGKPTDTSREYEATDWTALNQFTESIADRVA</sequence>
<dbReference type="Gene3D" id="3.40.50.360">
    <property type="match status" value="1"/>
</dbReference>
<name>A0A2R4WZH0_9EURY</name>
<evidence type="ECO:0000313" key="3">
    <source>
        <dbReference type="Proteomes" id="UP000244727"/>
    </source>
</evidence>
<dbReference type="InterPro" id="IPR026816">
    <property type="entry name" value="Flavodoxin_dom"/>
</dbReference>